<proteinExistence type="predicted"/>
<evidence type="ECO:0000313" key="4">
    <source>
        <dbReference type="EMBL" id="MFD1314468.1"/>
    </source>
</evidence>
<dbReference type="RefSeq" id="WP_377176099.1">
    <property type="nucleotide sequence ID" value="NZ_JBHTMY010000002.1"/>
</dbReference>
<keyword evidence="1" id="KW-0808">Transferase</keyword>
<sequence>MYQIIRCDNSNSDFQNLVVELDKELAVRDGEDHAFYDQYNKIDSIRHCVVLYEEDIPVACGAMKYFDENIFEIKRMYTVLKYRGKGLAGKVLSELEGWAQELFVQKCILETGVNQPEAIALYQRLGYHRIPNYGQYKDVDSSFCFQKFLK</sequence>
<gene>
    <name evidence="4" type="ORF">ACFQ39_02475</name>
</gene>
<organism evidence="4 5">
    <name type="scientific">Namhaeicola litoreus</name>
    <dbReference type="NCBI Taxonomy" id="1052145"/>
    <lineage>
        <taxon>Bacteria</taxon>
        <taxon>Pseudomonadati</taxon>
        <taxon>Bacteroidota</taxon>
        <taxon>Flavobacteriia</taxon>
        <taxon>Flavobacteriales</taxon>
        <taxon>Flavobacteriaceae</taxon>
        <taxon>Namhaeicola</taxon>
    </lineage>
</organism>
<evidence type="ECO:0000256" key="2">
    <source>
        <dbReference type="ARBA" id="ARBA00023315"/>
    </source>
</evidence>
<reference evidence="5" key="1">
    <citation type="journal article" date="2019" name="Int. J. Syst. Evol. Microbiol.">
        <title>The Global Catalogue of Microorganisms (GCM) 10K type strain sequencing project: providing services to taxonomists for standard genome sequencing and annotation.</title>
        <authorList>
            <consortium name="The Broad Institute Genomics Platform"/>
            <consortium name="The Broad Institute Genome Sequencing Center for Infectious Disease"/>
            <person name="Wu L."/>
            <person name="Ma J."/>
        </authorList>
    </citation>
    <scope>NUCLEOTIDE SEQUENCE [LARGE SCALE GENOMIC DNA]</scope>
    <source>
        <strain evidence="5">CCUG 61485</strain>
    </source>
</reference>
<dbReference type="Proteomes" id="UP001597201">
    <property type="component" value="Unassembled WGS sequence"/>
</dbReference>
<dbReference type="InterPro" id="IPR000182">
    <property type="entry name" value="GNAT_dom"/>
</dbReference>
<evidence type="ECO:0000259" key="3">
    <source>
        <dbReference type="PROSITE" id="PS51186"/>
    </source>
</evidence>
<dbReference type="CDD" id="cd04301">
    <property type="entry name" value="NAT_SF"/>
    <property type="match status" value="1"/>
</dbReference>
<dbReference type="SUPFAM" id="SSF55729">
    <property type="entry name" value="Acyl-CoA N-acyltransferases (Nat)"/>
    <property type="match status" value="1"/>
</dbReference>
<dbReference type="Pfam" id="PF00583">
    <property type="entry name" value="Acetyltransf_1"/>
    <property type="match status" value="1"/>
</dbReference>
<keyword evidence="2" id="KW-0012">Acyltransferase</keyword>
<dbReference type="PROSITE" id="PS51186">
    <property type="entry name" value="GNAT"/>
    <property type="match status" value="1"/>
</dbReference>
<dbReference type="EMBL" id="JBHTMY010000002">
    <property type="protein sequence ID" value="MFD1314468.1"/>
    <property type="molecule type" value="Genomic_DNA"/>
</dbReference>
<evidence type="ECO:0000256" key="1">
    <source>
        <dbReference type="ARBA" id="ARBA00022679"/>
    </source>
</evidence>
<dbReference type="InterPro" id="IPR016181">
    <property type="entry name" value="Acyl_CoA_acyltransferase"/>
</dbReference>
<comment type="caution">
    <text evidence="4">The sequence shown here is derived from an EMBL/GenBank/DDBJ whole genome shotgun (WGS) entry which is preliminary data.</text>
</comment>
<accession>A0ABW3XY02</accession>
<dbReference type="PANTHER" id="PTHR43877:SF2">
    <property type="entry name" value="AMINOALKYLPHOSPHONATE N-ACETYLTRANSFERASE-RELATED"/>
    <property type="match status" value="1"/>
</dbReference>
<name>A0ABW3XY02_9FLAO</name>
<dbReference type="PANTHER" id="PTHR43877">
    <property type="entry name" value="AMINOALKYLPHOSPHONATE N-ACETYLTRANSFERASE-RELATED-RELATED"/>
    <property type="match status" value="1"/>
</dbReference>
<dbReference type="Gene3D" id="3.40.630.30">
    <property type="match status" value="1"/>
</dbReference>
<dbReference type="InterPro" id="IPR050832">
    <property type="entry name" value="Bact_Acetyltransf"/>
</dbReference>
<protein>
    <submittedName>
        <fullName evidence="4">GNAT family N-acetyltransferase</fullName>
    </submittedName>
</protein>
<keyword evidence="5" id="KW-1185">Reference proteome</keyword>
<feature type="domain" description="N-acetyltransferase" evidence="3">
    <location>
        <begin position="3"/>
        <end position="150"/>
    </location>
</feature>
<evidence type="ECO:0000313" key="5">
    <source>
        <dbReference type="Proteomes" id="UP001597201"/>
    </source>
</evidence>